<keyword evidence="3" id="KW-1185">Reference proteome</keyword>
<evidence type="ECO:0000313" key="3">
    <source>
        <dbReference type="Proteomes" id="UP000054279"/>
    </source>
</evidence>
<evidence type="ECO:0000256" key="1">
    <source>
        <dbReference type="SAM" id="MobiDB-lite"/>
    </source>
</evidence>
<protein>
    <submittedName>
        <fullName evidence="2">Uncharacterized protein</fullName>
    </submittedName>
</protein>
<accession>A0A0C9UJR4</accession>
<sequence>MGRRKKAVIARLKSLGNYAQKGKSLDYMEYSDNPELQESIQASVLDDIVAGDSGSSVYSFPSRNGSGSSVSSLHMDLDDIDVQNETQLLTFIAKMKENMSQYLKSLKTRIRPTQHNNVRGRLQISARNLSVRNYPSRQAPSGSDSARDSPSAHSSTPVAGKWEVWLETVVVWWRVYAHVVIAHE</sequence>
<dbReference type="HOGENOM" id="CLU_1469114_0_0_1"/>
<dbReference type="EMBL" id="KN837414">
    <property type="protein sequence ID" value="KIJ25460.1"/>
    <property type="molecule type" value="Genomic_DNA"/>
</dbReference>
<proteinExistence type="predicted"/>
<feature type="region of interest" description="Disordered" evidence="1">
    <location>
        <begin position="133"/>
        <end position="156"/>
    </location>
</feature>
<reference evidence="2 3" key="1">
    <citation type="submission" date="2014-06" db="EMBL/GenBank/DDBJ databases">
        <title>Evolutionary Origins and Diversification of the Mycorrhizal Mutualists.</title>
        <authorList>
            <consortium name="DOE Joint Genome Institute"/>
            <consortium name="Mycorrhizal Genomics Consortium"/>
            <person name="Kohler A."/>
            <person name="Kuo A."/>
            <person name="Nagy L.G."/>
            <person name="Floudas D."/>
            <person name="Copeland A."/>
            <person name="Barry K.W."/>
            <person name="Cichocki N."/>
            <person name="Veneault-Fourrey C."/>
            <person name="LaButti K."/>
            <person name="Lindquist E.A."/>
            <person name="Lipzen A."/>
            <person name="Lundell T."/>
            <person name="Morin E."/>
            <person name="Murat C."/>
            <person name="Riley R."/>
            <person name="Ohm R."/>
            <person name="Sun H."/>
            <person name="Tunlid A."/>
            <person name="Henrissat B."/>
            <person name="Grigoriev I.V."/>
            <person name="Hibbett D.S."/>
            <person name="Martin F."/>
        </authorList>
    </citation>
    <scope>NUCLEOTIDE SEQUENCE [LARGE SCALE GENOMIC DNA]</scope>
    <source>
        <strain evidence="2 3">SS14</strain>
    </source>
</reference>
<dbReference type="Proteomes" id="UP000054279">
    <property type="component" value="Unassembled WGS sequence"/>
</dbReference>
<feature type="compositionally biased region" description="Polar residues" evidence="1">
    <location>
        <begin position="133"/>
        <end position="144"/>
    </location>
</feature>
<organism evidence="2 3">
    <name type="scientific">Sphaerobolus stellatus (strain SS14)</name>
    <dbReference type="NCBI Taxonomy" id="990650"/>
    <lineage>
        <taxon>Eukaryota</taxon>
        <taxon>Fungi</taxon>
        <taxon>Dikarya</taxon>
        <taxon>Basidiomycota</taxon>
        <taxon>Agaricomycotina</taxon>
        <taxon>Agaricomycetes</taxon>
        <taxon>Phallomycetidae</taxon>
        <taxon>Geastrales</taxon>
        <taxon>Sphaerobolaceae</taxon>
        <taxon>Sphaerobolus</taxon>
    </lineage>
</organism>
<gene>
    <name evidence="2" type="ORF">M422DRAFT_273600</name>
</gene>
<name>A0A0C9UJR4_SPHS4</name>
<evidence type="ECO:0000313" key="2">
    <source>
        <dbReference type="EMBL" id="KIJ25460.1"/>
    </source>
</evidence>
<dbReference type="AlphaFoldDB" id="A0A0C9UJR4"/>